<proteinExistence type="predicted"/>
<reference evidence="1" key="1">
    <citation type="submission" date="2020-05" db="EMBL/GenBank/DDBJ databases">
        <authorList>
            <person name="Chiriac C."/>
            <person name="Salcher M."/>
            <person name="Ghai R."/>
            <person name="Kavagutti S V."/>
        </authorList>
    </citation>
    <scope>NUCLEOTIDE SEQUENCE</scope>
</reference>
<accession>A0A6J7VKL1</accession>
<name>A0A6J7VKL1_9CAUD</name>
<sequence length="69" mass="7912">MGEKISTADQLQELVDLDSEKYQLTDWEVDFIDSVERQVRAGRQISEKQAQVISKIYDAAFIHGKRGAR</sequence>
<dbReference type="EMBL" id="LR798190">
    <property type="protein sequence ID" value="CAB5079725.1"/>
    <property type="molecule type" value="Genomic_DNA"/>
</dbReference>
<protein>
    <submittedName>
        <fullName evidence="1">Uncharacterized protein</fullName>
    </submittedName>
</protein>
<gene>
    <name evidence="1" type="ORF">UFOVP141_45</name>
</gene>
<organism evidence="1">
    <name type="scientific">uncultured Caudovirales phage</name>
    <dbReference type="NCBI Taxonomy" id="2100421"/>
    <lineage>
        <taxon>Viruses</taxon>
        <taxon>Duplodnaviria</taxon>
        <taxon>Heunggongvirae</taxon>
        <taxon>Uroviricota</taxon>
        <taxon>Caudoviricetes</taxon>
        <taxon>Peduoviridae</taxon>
        <taxon>Maltschvirus</taxon>
        <taxon>Maltschvirus maltsch</taxon>
    </lineage>
</organism>
<evidence type="ECO:0000313" key="1">
    <source>
        <dbReference type="EMBL" id="CAB5079725.1"/>
    </source>
</evidence>